<keyword evidence="2" id="KW-0813">Transport</keyword>
<sequence>MNKTLGSTLITSGTMIGAGMLAMPLTSAGMGLMFTILYFVFYGYY</sequence>
<evidence type="ECO:0000256" key="6">
    <source>
        <dbReference type="ARBA" id="ARBA00022989"/>
    </source>
</evidence>
<evidence type="ECO:0000256" key="3">
    <source>
        <dbReference type="ARBA" id="ARBA00022475"/>
    </source>
</evidence>
<evidence type="ECO:0000256" key="5">
    <source>
        <dbReference type="ARBA" id="ARBA00022692"/>
    </source>
</evidence>
<dbReference type="EMBL" id="LR134405">
    <property type="protein sequence ID" value="VEH65177.1"/>
    <property type="molecule type" value="Genomic_DNA"/>
</dbReference>
<evidence type="ECO:0000313" key="9">
    <source>
        <dbReference type="EMBL" id="VEH65177.1"/>
    </source>
</evidence>
<dbReference type="Proteomes" id="UP000278733">
    <property type="component" value="Chromosome"/>
</dbReference>
<keyword evidence="7 8" id="KW-0472">Membrane</keyword>
<evidence type="ECO:0000256" key="8">
    <source>
        <dbReference type="SAM" id="Phobius"/>
    </source>
</evidence>
<protein>
    <submittedName>
        <fullName evidence="9">Aromatic amino acid transporter</fullName>
    </submittedName>
</protein>
<comment type="subcellular location">
    <subcellularLocation>
        <location evidence="1">Cell inner membrane</location>
        <topology evidence="1">Multi-pass membrane protein</topology>
    </subcellularLocation>
</comment>
<evidence type="ECO:0000256" key="7">
    <source>
        <dbReference type="ARBA" id="ARBA00023136"/>
    </source>
</evidence>
<name>A0A448MJ38_9PAST</name>
<evidence type="ECO:0000256" key="4">
    <source>
        <dbReference type="ARBA" id="ARBA00022519"/>
    </source>
</evidence>
<keyword evidence="6 8" id="KW-1133">Transmembrane helix</keyword>
<evidence type="ECO:0000256" key="2">
    <source>
        <dbReference type="ARBA" id="ARBA00022448"/>
    </source>
</evidence>
<proteinExistence type="predicted"/>
<dbReference type="InterPro" id="IPR018227">
    <property type="entry name" value="Amino_acid_transport_2"/>
</dbReference>
<dbReference type="KEGG" id="rpne:NCTC8284_00312"/>
<keyword evidence="5 8" id="KW-0812">Transmembrane</keyword>
<keyword evidence="3" id="KW-1003">Cell membrane</keyword>
<dbReference type="AlphaFoldDB" id="A0A448MJ38"/>
<evidence type="ECO:0000313" key="10">
    <source>
        <dbReference type="Proteomes" id="UP000278733"/>
    </source>
</evidence>
<feature type="transmembrane region" description="Helical" evidence="8">
    <location>
        <begin position="21"/>
        <end position="44"/>
    </location>
</feature>
<reference evidence="9 10" key="1">
    <citation type="submission" date="2018-12" db="EMBL/GenBank/DDBJ databases">
        <authorList>
            <consortium name="Pathogen Informatics"/>
        </authorList>
    </citation>
    <scope>NUCLEOTIDE SEQUENCE [LARGE SCALE GENOMIC DNA]</scope>
    <source>
        <strain evidence="9 10">NCTC8284</strain>
    </source>
</reference>
<dbReference type="Pfam" id="PF03222">
    <property type="entry name" value="Trp_Tyr_perm"/>
    <property type="match status" value="1"/>
</dbReference>
<gene>
    <name evidence="9" type="primary">tyrP_1</name>
    <name evidence="9" type="ORF">NCTC8284_00312</name>
</gene>
<dbReference type="GO" id="GO:0003333">
    <property type="term" value="P:amino acid transmembrane transport"/>
    <property type="evidence" value="ECO:0007669"/>
    <property type="project" value="InterPro"/>
</dbReference>
<organism evidence="9 10">
    <name type="scientific">Rodentibacter pneumotropicus</name>
    <dbReference type="NCBI Taxonomy" id="758"/>
    <lineage>
        <taxon>Bacteria</taxon>
        <taxon>Pseudomonadati</taxon>
        <taxon>Pseudomonadota</taxon>
        <taxon>Gammaproteobacteria</taxon>
        <taxon>Pasteurellales</taxon>
        <taxon>Pasteurellaceae</taxon>
        <taxon>Rodentibacter</taxon>
    </lineage>
</organism>
<accession>A0A448MJ38</accession>
<dbReference type="GO" id="GO:0005886">
    <property type="term" value="C:plasma membrane"/>
    <property type="evidence" value="ECO:0007669"/>
    <property type="project" value="UniProtKB-SubCell"/>
</dbReference>
<evidence type="ECO:0000256" key="1">
    <source>
        <dbReference type="ARBA" id="ARBA00004429"/>
    </source>
</evidence>
<keyword evidence="4" id="KW-0997">Cell inner membrane</keyword>